<evidence type="ECO:0000256" key="4">
    <source>
        <dbReference type="PROSITE-ProRule" id="PRU00510"/>
    </source>
</evidence>
<keyword evidence="2" id="KW-0863">Zinc-finger</keyword>
<evidence type="ECO:0000256" key="1">
    <source>
        <dbReference type="ARBA" id="ARBA00022723"/>
    </source>
</evidence>
<dbReference type="PROSITE" id="PS51128">
    <property type="entry name" value="ZF_DKSA_2"/>
    <property type="match status" value="1"/>
</dbReference>
<dbReference type="SUPFAM" id="SSF57716">
    <property type="entry name" value="Glucocorticoid receptor-like (DNA-binding domain)"/>
    <property type="match status" value="1"/>
</dbReference>
<proteinExistence type="predicted"/>
<comment type="caution">
    <text evidence="6">The sequence shown here is derived from an EMBL/GenBank/DDBJ whole genome shotgun (WGS) entry which is preliminary data.</text>
</comment>
<evidence type="ECO:0000313" key="6">
    <source>
        <dbReference type="EMBL" id="PIR26926.1"/>
    </source>
</evidence>
<dbReference type="InterPro" id="IPR000962">
    <property type="entry name" value="Znf_DskA_TraR"/>
</dbReference>
<evidence type="ECO:0000256" key="3">
    <source>
        <dbReference type="ARBA" id="ARBA00022833"/>
    </source>
</evidence>
<dbReference type="PANTHER" id="PTHR33823">
    <property type="entry name" value="RNA POLYMERASE-BINDING TRANSCRIPTION FACTOR DKSA-RELATED"/>
    <property type="match status" value="1"/>
</dbReference>
<accession>A0A2H0PZF6</accession>
<organism evidence="6 7">
    <name type="scientific">Candidatus Brennerbacteria bacterium CG11_big_fil_rev_8_21_14_0_20_43_10</name>
    <dbReference type="NCBI Taxonomy" id="1974523"/>
    <lineage>
        <taxon>Bacteria</taxon>
        <taxon>Candidatus Brenneribacteriota</taxon>
    </lineage>
</organism>
<keyword evidence="3" id="KW-0862">Zinc</keyword>
<feature type="domain" description="Zinc finger DksA/TraR C4-type" evidence="5">
    <location>
        <begin position="90"/>
        <end position="117"/>
    </location>
</feature>
<dbReference type="GO" id="GO:0008270">
    <property type="term" value="F:zinc ion binding"/>
    <property type="evidence" value="ECO:0007669"/>
    <property type="project" value="UniProtKB-KW"/>
</dbReference>
<name>A0A2H0PZF6_9BACT</name>
<dbReference type="Pfam" id="PF01258">
    <property type="entry name" value="zf-dskA_traR"/>
    <property type="match status" value="1"/>
</dbReference>
<dbReference type="Proteomes" id="UP000236846">
    <property type="component" value="Unassembled WGS sequence"/>
</dbReference>
<evidence type="ECO:0000313" key="7">
    <source>
        <dbReference type="Proteomes" id="UP000236846"/>
    </source>
</evidence>
<protein>
    <recommendedName>
        <fullName evidence="5">Zinc finger DksA/TraR C4-type domain-containing protein</fullName>
    </recommendedName>
</protein>
<sequence>MIDEETKKQLGEVLRDEQAKIEADLAAFTIKNKAAPGGHESILAETGNGSSPEDKADTMVAFEKMTSVEHMLEKRLEEIKRALTLIDTPQYGLCEKCGKEIPLERLKVNPAAMTCIEHAPKY</sequence>
<gene>
    <name evidence="6" type="ORF">COV41_00405</name>
</gene>
<dbReference type="EMBL" id="PCXE01000009">
    <property type="protein sequence ID" value="PIR26926.1"/>
    <property type="molecule type" value="Genomic_DNA"/>
</dbReference>
<reference evidence="6 7" key="1">
    <citation type="submission" date="2017-09" db="EMBL/GenBank/DDBJ databases">
        <title>Depth-based differentiation of microbial function through sediment-hosted aquifers and enrichment of novel symbionts in the deep terrestrial subsurface.</title>
        <authorList>
            <person name="Probst A.J."/>
            <person name="Ladd B."/>
            <person name="Jarett J.K."/>
            <person name="Geller-Mcgrath D.E."/>
            <person name="Sieber C.M."/>
            <person name="Emerson J.B."/>
            <person name="Anantharaman K."/>
            <person name="Thomas B.C."/>
            <person name="Malmstrom R."/>
            <person name="Stieglmeier M."/>
            <person name="Klingl A."/>
            <person name="Woyke T."/>
            <person name="Ryan C.M."/>
            <person name="Banfield J.F."/>
        </authorList>
    </citation>
    <scope>NUCLEOTIDE SEQUENCE [LARGE SCALE GENOMIC DNA]</scope>
    <source>
        <strain evidence="6">CG11_big_fil_rev_8_21_14_0_20_43_10</strain>
    </source>
</reference>
<keyword evidence="1" id="KW-0479">Metal-binding</keyword>
<evidence type="ECO:0000259" key="5">
    <source>
        <dbReference type="Pfam" id="PF01258"/>
    </source>
</evidence>
<evidence type="ECO:0000256" key="2">
    <source>
        <dbReference type="ARBA" id="ARBA00022771"/>
    </source>
</evidence>
<dbReference type="Gene3D" id="1.20.120.910">
    <property type="entry name" value="DksA, coiled-coil domain"/>
    <property type="match status" value="1"/>
</dbReference>
<dbReference type="AlphaFoldDB" id="A0A2H0PZF6"/>
<feature type="zinc finger region" description="dksA C4-type" evidence="4">
    <location>
        <begin position="94"/>
        <end position="118"/>
    </location>
</feature>